<dbReference type="RefSeq" id="WP_134112351.1">
    <property type="nucleotide sequence ID" value="NZ_SOBG01000002.1"/>
</dbReference>
<dbReference type="PRINTS" id="PR00081">
    <property type="entry name" value="GDHRDH"/>
</dbReference>
<evidence type="ECO:0000256" key="1">
    <source>
        <dbReference type="ARBA" id="ARBA00006484"/>
    </source>
</evidence>
<evidence type="ECO:0000256" key="2">
    <source>
        <dbReference type="ARBA" id="ARBA00023002"/>
    </source>
</evidence>
<evidence type="ECO:0008006" key="5">
    <source>
        <dbReference type="Google" id="ProtNLM"/>
    </source>
</evidence>
<accession>A0AA46DZF2</accession>
<dbReference type="InterPro" id="IPR020904">
    <property type="entry name" value="Sc_DH/Rdtase_CS"/>
</dbReference>
<keyword evidence="4" id="KW-1185">Reference proteome</keyword>
<name>A0AA46DZF2_9FUSO</name>
<dbReference type="InterPro" id="IPR002347">
    <property type="entry name" value="SDR_fam"/>
</dbReference>
<dbReference type="InterPro" id="IPR036291">
    <property type="entry name" value="NAD(P)-bd_dom_sf"/>
</dbReference>
<dbReference type="Proteomes" id="UP000294678">
    <property type="component" value="Unassembled WGS sequence"/>
</dbReference>
<comment type="caution">
    <text evidence="3">The sequence shown here is derived from an EMBL/GenBank/DDBJ whole genome shotgun (WGS) entry which is preliminary data.</text>
</comment>
<evidence type="ECO:0000313" key="4">
    <source>
        <dbReference type="Proteomes" id="UP000294678"/>
    </source>
</evidence>
<dbReference type="PROSITE" id="PS00061">
    <property type="entry name" value="ADH_SHORT"/>
    <property type="match status" value="1"/>
</dbReference>
<keyword evidence="2" id="KW-0560">Oxidoreductase</keyword>
<dbReference type="PANTHER" id="PTHR42901">
    <property type="entry name" value="ALCOHOL DEHYDROGENASE"/>
    <property type="match status" value="1"/>
</dbReference>
<dbReference type="AlphaFoldDB" id="A0AA46DZF2"/>
<protein>
    <recommendedName>
        <fullName evidence="5">Short-subunit dehydrogenase</fullName>
    </recommendedName>
</protein>
<dbReference type="Gene3D" id="3.40.50.720">
    <property type="entry name" value="NAD(P)-binding Rossmann-like Domain"/>
    <property type="match status" value="1"/>
</dbReference>
<dbReference type="PANTHER" id="PTHR42901:SF1">
    <property type="entry name" value="ALCOHOL DEHYDROGENASE"/>
    <property type="match status" value="1"/>
</dbReference>
<dbReference type="GO" id="GO:0016491">
    <property type="term" value="F:oxidoreductase activity"/>
    <property type="evidence" value="ECO:0007669"/>
    <property type="project" value="UniProtKB-KW"/>
</dbReference>
<dbReference type="SUPFAM" id="SSF51735">
    <property type="entry name" value="NAD(P)-binding Rossmann-fold domains"/>
    <property type="match status" value="1"/>
</dbReference>
<organism evidence="3 4">
    <name type="scientific">Hypnocyclicus thermotrophus</name>
    <dbReference type="NCBI Taxonomy" id="1627895"/>
    <lineage>
        <taxon>Bacteria</taxon>
        <taxon>Fusobacteriati</taxon>
        <taxon>Fusobacteriota</taxon>
        <taxon>Fusobacteriia</taxon>
        <taxon>Fusobacteriales</taxon>
        <taxon>Fusobacteriaceae</taxon>
        <taxon>Hypnocyclicus</taxon>
    </lineage>
</organism>
<proteinExistence type="inferred from homology"/>
<dbReference type="EMBL" id="SOBG01000002">
    <property type="protein sequence ID" value="TDT71755.1"/>
    <property type="molecule type" value="Genomic_DNA"/>
</dbReference>
<comment type="similarity">
    <text evidence="1">Belongs to the short-chain dehydrogenases/reductases (SDR) family.</text>
</comment>
<evidence type="ECO:0000313" key="3">
    <source>
        <dbReference type="EMBL" id="TDT71755.1"/>
    </source>
</evidence>
<dbReference type="Pfam" id="PF00106">
    <property type="entry name" value="adh_short"/>
    <property type="match status" value="1"/>
</dbReference>
<reference evidence="3 4" key="1">
    <citation type="submission" date="2019-03" db="EMBL/GenBank/DDBJ databases">
        <title>Genomic Encyclopedia of Type Strains, Phase IV (KMG-IV): sequencing the most valuable type-strain genomes for metagenomic binning, comparative biology and taxonomic classification.</title>
        <authorList>
            <person name="Goeker M."/>
        </authorList>
    </citation>
    <scope>NUCLEOTIDE SEQUENCE [LARGE SCALE GENOMIC DNA]</scope>
    <source>
        <strain evidence="3 4">DSM 100055</strain>
    </source>
</reference>
<gene>
    <name evidence="3" type="ORF">EV215_0439</name>
</gene>
<sequence length="235" mass="27147">MKYNIITGGSSGLGFEIAKLIVEKDENIILIGRNIKKLEKCKSELKEYQKESKIITYPLDISDEKGVYYFIDFLDKNQYNVQRLFNVAGKGFYNNFNNITKEKMIDIFNSNLFGLILITKSICDYMLRHKIKNQRIISILSTAALKGKKNESLYNSAKFGAKGFLEALRDEIKEENIELINIYPGGMKTPFWKDSNANYNFDTFMDPLDVANEIINVSFNQKIFISDITINRPKR</sequence>